<gene>
    <name evidence="4" type="ORF">G3480_24390</name>
</gene>
<evidence type="ECO:0000259" key="3">
    <source>
        <dbReference type="PROSITE" id="PS50056"/>
    </source>
</evidence>
<proteinExistence type="predicted"/>
<accession>A0A6P1E5T8</accession>
<dbReference type="GO" id="GO:0016791">
    <property type="term" value="F:phosphatase activity"/>
    <property type="evidence" value="ECO:0007669"/>
    <property type="project" value="UniProtKB-ARBA"/>
</dbReference>
<reference evidence="5" key="1">
    <citation type="journal article" date="2020" name="Microbiol. Resour. Announc.">
        <title>Draft Genome Sequences of Thiorhodococcus mannitoliphagus and Thiorhodococcus minor, Purple Sulfur Photosynthetic Bacteria in the Gammaproteobacterial Family Chromatiaceae.</title>
        <authorList>
            <person name="Aviles F.A."/>
            <person name="Meyer T.E."/>
            <person name="Kyndt J.A."/>
        </authorList>
    </citation>
    <scope>NUCLEOTIDE SEQUENCE [LARGE SCALE GENOMIC DNA]</scope>
    <source>
        <strain evidence="5">DSM 18266</strain>
    </source>
</reference>
<evidence type="ECO:0000256" key="2">
    <source>
        <dbReference type="SAM" id="MobiDB-lite"/>
    </source>
</evidence>
<protein>
    <recommendedName>
        <fullName evidence="3">Tyrosine specific protein phosphatases domain-containing protein</fullName>
    </recommendedName>
</protein>
<dbReference type="PROSITE" id="PS00383">
    <property type="entry name" value="TYR_PHOSPHATASE_1"/>
    <property type="match status" value="1"/>
</dbReference>
<evidence type="ECO:0000313" key="4">
    <source>
        <dbReference type="EMBL" id="NEX23394.1"/>
    </source>
</evidence>
<comment type="caution">
    <text evidence="4">The sequence shown here is derived from an EMBL/GenBank/DDBJ whole genome shotgun (WGS) entry which is preliminary data.</text>
</comment>
<keyword evidence="1" id="KW-0378">Hydrolase</keyword>
<name>A0A6P1E5T8_9GAMM</name>
<sequence length="126" mass="13871">MTFERFPIPDHGAPEPDALAELIPRLHREIATGTQLAVHCYGGIGRSGVVACCLLTQDGMDAEQAITLVSAKRQLPIPETPEQRGIVRDYRTRCSKSALVSMGGGDRTRSLQQDRQRRMLSGRTPE</sequence>
<evidence type="ECO:0000313" key="5">
    <source>
        <dbReference type="Proteomes" id="UP000471640"/>
    </source>
</evidence>
<dbReference type="Pfam" id="PF22784">
    <property type="entry name" value="PTP-SAK"/>
    <property type="match status" value="1"/>
</dbReference>
<dbReference type="InterPro" id="IPR000387">
    <property type="entry name" value="Tyr_Pase_dom"/>
</dbReference>
<dbReference type="PROSITE" id="PS50056">
    <property type="entry name" value="TYR_PHOSPHATASE_2"/>
    <property type="match status" value="1"/>
</dbReference>
<dbReference type="InterPro" id="IPR029021">
    <property type="entry name" value="Prot-tyrosine_phosphatase-like"/>
</dbReference>
<evidence type="ECO:0000256" key="1">
    <source>
        <dbReference type="ARBA" id="ARBA00022801"/>
    </source>
</evidence>
<dbReference type="RefSeq" id="WP_164656826.1">
    <property type="nucleotide sequence ID" value="NZ_JAAIJR010000196.1"/>
</dbReference>
<feature type="domain" description="Tyrosine specific protein phosphatases" evidence="3">
    <location>
        <begin position="17"/>
        <end position="84"/>
    </location>
</feature>
<organism evidence="4 5">
    <name type="scientific">Thiorhodococcus mannitoliphagus</name>
    <dbReference type="NCBI Taxonomy" id="329406"/>
    <lineage>
        <taxon>Bacteria</taxon>
        <taxon>Pseudomonadati</taxon>
        <taxon>Pseudomonadota</taxon>
        <taxon>Gammaproteobacteria</taxon>
        <taxon>Chromatiales</taxon>
        <taxon>Chromatiaceae</taxon>
        <taxon>Thiorhodococcus</taxon>
    </lineage>
</organism>
<feature type="compositionally biased region" description="Basic and acidic residues" evidence="2">
    <location>
        <begin position="106"/>
        <end position="117"/>
    </location>
</feature>
<dbReference type="EMBL" id="JAAIJR010000196">
    <property type="protein sequence ID" value="NEX23394.1"/>
    <property type="molecule type" value="Genomic_DNA"/>
</dbReference>
<dbReference type="InterPro" id="IPR016130">
    <property type="entry name" value="Tyr_Pase_AS"/>
</dbReference>
<dbReference type="PANTHER" id="PTHR23339">
    <property type="entry name" value="TYROSINE SPECIFIC PROTEIN PHOSPHATASE AND DUAL SPECIFICITY PROTEIN PHOSPHATASE"/>
    <property type="match status" value="1"/>
</dbReference>
<dbReference type="Gene3D" id="3.90.190.10">
    <property type="entry name" value="Protein tyrosine phosphatase superfamily"/>
    <property type="match status" value="1"/>
</dbReference>
<dbReference type="InterPro" id="IPR050561">
    <property type="entry name" value="PTP"/>
</dbReference>
<dbReference type="AlphaFoldDB" id="A0A6P1E5T8"/>
<feature type="region of interest" description="Disordered" evidence="2">
    <location>
        <begin position="98"/>
        <end position="126"/>
    </location>
</feature>
<keyword evidence="5" id="KW-1185">Reference proteome</keyword>
<dbReference type="SUPFAM" id="SSF52799">
    <property type="entry name" value="(Phosphotyrosine protein) phosphatases II"/>
    <property type="match status" value="1"/>
</dbReference>
<reference evidence="4 5" key="2">
    <citation type="submission" date="2020-02" db="EMBL/GenBank/DDBJ databases">
        <title>Genome sequences of Thiorhodococcus mannitoliphagus and Thiorhodococcus minor, purple sulfur photosynthetic bacteria in the gammaproteobacterial family, Chromatiaceae.</title>
        <authorList>
            <person name="Aviles F.A."/>
            <person name="Meyer T.E."/>
            <person name="Kyndt J.A."/>
        </authorList>
    </citation>
    <scope>NUCLEOTIDE SEQUENCE [LARGE SCALE GENOMIC DNA]</scope>
    <source>
        <strain evidence="4 5">DSM 18266</strain>
    </source>
</reference>
<dbReference type="InterPro" id="IPR057023">
    <property type="entry name" value="PTP-SAK"/>
</dbReference>
<dbReference type="Proteomes" id="UP000471640">
    <property type="component" value="Unassembled WGS sequence"/>
</dbReference>